<evidence type="ECO:0000313" key="1">
    <source>
        <dbReference type="EMBL" id="MPM66720.1"/>
    </source>
</evidence>
<proteinExistence type="predicted"/>
<name>A0A645BML1_9ZZZZ</name>
<dbReference type="EMBL" id="VSSQ01021258">
    <property type="protein sequence ID" value="MPM66720.1"/>
    <property type="molecule type" value="Genomic_DNA"/>
</dbReference>
<accession>A0A645BML1</accession>
<comment type="caution">
    <text evidence="1">The sequence shown here is derived from an EMBL/GenBank/DDBJ whole genome shotgun (WGS) entry which is preliminary data.</text>
</comment>
<reference evidence="1" key="1">
    <citation type="submission" date="2019-08" db="EMBL/GenBank/DDBJ databases">
        <authorList>
            <person name="Kucharzyk K."/>
            <person name="Murdoch R.W."/>
            <person name="Higgins S."/>
            <person name="Loffler F."/>
        </authorList>
    </citation>
    <scope>NUCLEOTIDE SEQUENCE</scope>
</reference>
<protein>
    <submittedName>
        <fullName evidence="1">Uncharacterized protein</fullName>
    </submittedName>
</protein>
<gene>
    <name evidence="1" type="ORF">SDC9_113631</name>
</gene>
<sequence>MELSTSIPTPRARPPMVIMFSVIPAKYKRTNVVIIDIGMERAITNVVLKLLKNINSITTASIAPVIAVFFKLSMDWFM</sequence>
<dbReference type="AlphaFoldDB" id="A0A645BML1"/>
<organism evidence="1">
    <name type="scientific">bioreactor metagenome</name>
    <dbReference type="NCBI Taxonomy" id="1076179"/>
    <lineage>
        <taxon>unclassified sequences</taxon>
        <taxon>metagenomes</taxon>
        <taxon>ecological metagenomes</taxon>
    </lineage>
</organism>